<dbReference type="PROSITE" id="PS50909">
    <property type="entry name" value="GAT"/>
    <property type="match status" value="1"/>
</dbReference>
<proteinExistence type="inferred from homology"/>
<evidence type="ECO:0000259" key="4">
    <source>
        <dbReference type="PROSITE" id="PS50909"/>
    </source>
</evidence>
<gene>
    <name evidence="5" type="ORF">POM88_018673</name>
</gene>
<protein>
    <recommendedName>
        <fullName evidence="4">GAT domain-containing protein</fullName>
    </recommendedName>
</protein>
<comment type="similarity">
    <text evidence="2">Belongs to the TOM1 family.</text>
</comment>
<dbReference type="GO" id="GO:0016020">
    <property type="term" value="C:membrane"/>
    <property type="evidence" value="ECO:0007669"/>
    <property type="project" value="UniProtKB-SubCell"/>
</dbReference>
<dbReference type="GO" id="GO:0005737">
    <property type="term" value="C:cytoplasm"/>
    <property type="evidence" value="ECO:0007669"/>
    <property type="project" value="UniProtKB-ARBA"/>
</dbReference>
<organism evidence="5 6">
    <name type="scientific">Heracleum sosnowskyi</name>
    <dbReference type="NCBI Taxonomy" id="360622"/>
    <lineage>
        <taxon>Eukaryota</taxon>
        <taxon>Viridiplantae</taxon>
        <taxon>Streptophyta</taxon>
        <taxon>Embryophyta</taxon>
        <taxon>Tracheophyta</taxon>
        <taxon>Spermatophyta</taxon>
        <taxon>Magnoliopsida</taxon>
        <taxon>eudicotyledons</taxon>
        <taxon>Gunneridae</taxon>
        <taxon>Pentapetalae</taxon>
        <taxon>asterids</taxon>
        <taxon>campanulids</taxon>
        <taxon>Apiales</taxon>
        <taxon>Apiaceae</taxon>
        <taxon>Apioideae</taxon>
        <taxon>apioid superclade</taxon>
        <taxon>Tordylieae</taxon>
        <taxon>Tordyliinae</taxon>
        <taxon>Heracleum</taxon>
    </lineage>
</organism>
<comment type="subcellular location">
    <subcellularLocation>
        <location evidence="1">Membrane</location>
        <topology evidence="1">Peripheral membrane protein</topology>
    </subcellularLocation>
</comment>
<dbReference type="EMBL" id="JAUIZM010000004">
    <property type="protein sequence ID" value="KAK1390495.1"/>
    <property type="molecule type" value="Genomic_DNA"/>
</dbReference>
<accession>A0AAD8MUX6</accession>
<dbReference type="InterPro" id="IPR004152">
    <property type="entry name" value="GAT_dom"/>
</dbReference>
<keyword evidence="6" id="KW-1185">Reference proteome</keyword>
<dbReference type="Gene3D" id="1.20.58.160">
    <property type="match status" value="1"/>
</dbReference>
<evidence type="ECO:0000256" key="2">
    <source>
        <dbReference type="ARBA" id="ARBA00007708"/>
    </source>
</evidence>
<evidence type="ECO:0000256" key="3">
    <source>
        <dbReference type="ARBA" id="ARBA00023136"/>
    </source>
</evidence>
<feature type="domain" description="GAT" evidence="4">
    <location>
        <begin position="25"/>
        <end position="112"/>
    </location>
</feature>
<evidence type="ECO:0000256" key="1">
    <source>
        <dbReference type="ARBA" id="ARBA00004170"/>
    </source>
</evidence>
<evidence type="ECO:0000313" key="5">
    <source>
        <dbReference type="EMBL" id="KAK1390495.1"/>
    </source>
</evidence>
<reference evidence="5" key="2">
    <citation type="submission" date="2023-05" db="EMBL/GenBank/DDBJ databases">
        <authorList>
            <person name="Schelkunov M.I."/>
        </authorList>
    </citation>
    <scope>NUCLEOTIDE SEQUENCE</scope>
    <source>
        <strain evidence="5">Hsosn_3</strain>
        <tissue evidence="5">Leaf</tissue>
    </source>
</reference>
<sequence length="128" mass="14150">MTSPSGQYPIPNANDQTSQYNFDSLYLEDNKEFLVVTRNSLDLLLSILDSGAELALVKEDLTVSMLEKCEQSLHVVQRIGETTIDEEAMLFEALSLHDELRQVILRCDELEASLVSGGQLTKVSDGSA</sequence>
<comment type="caution">
    <text evidence="5">The sequence shown here is derived from an EMBL/GenBank/DDBJ whole genome shotgun (WGS) entry which is preliminary data.</text>
</comment>
<dbReference type="InterPro" id="IPR044836">
    <property type="entry name" value="TOL_plant"/>
</dbReference>
<dbReference type="Pfam" id="PF03127">
    <property type="entry name" value="GAT"/>
    <property type="match status" value="1"/>
</dbReference>
<reference evidence="5" key="1">
    <citation type="submission" date="2023-02" db="EMBL/GenBank/DDBJ databases">
        <title>Genome of toxic invasive species Heracleum sosnowskyi carries increased number of genes despite the absence of recent whole-genome duplications.</title>
        <authorList>
            <person name="Schelkunov M."/>
            <person name="Shtratnikova V."/>
            <person name="Makarenko M."/>
            <person name="Klepikova A."/>
            <person name="Omelchenko D."/>
            <person name="Novikova G."/>
            <person name="Obukhova E."/>
            <person name="Bogdanov V."/>
            <person name="Penin A."/>
            <person name="Logacheva M."/>
        </authorList>
    </citation>
    <scope>NUCLEOTIDE SEQUENCE</scope>
    <source>
        <strain evidence="5">Hsosn_3</strain>
        <tissue evidence="5">Leaf</tissue>
    </source>
</reference>
<dbReference type="InterPro" id="IPR038425">
    <property type="entry name" value="GAT_sf"/>
</dbReference>
<dbReference type="AlphaFoldDB" id="A0AAD8MUX6"/>
<dbReference type="PANTHER" id="PTHR46646">
    <property type="entry name" value="TOM1-LIKE PROTEIN 1"/>
    <property type="match status" value="1"/>
</dbReference>
<keyword evidence="3" id="KW-0472">Membrane</keyword>
<name>A0AAD8MUX6_9APIA</name>
<dbReference type="GO" id="GO:0043328">
    <property type="term" value="P:protein transport to vacuole involved in ubiquitin-dependent protein catabolic process via the multivesicular body sorting pathway"/>
    <property type="evidence" value="ECO:0007669"/>
    <property type="project" value="InterPro"/>
</dbReference>
<dbReference type="Proteomes" id="UP001237642">
    <property type="component" value="Unassembled WGS sequence"/>
</dbReference>
<evidence type="ECO:0000313" key="6">
    <source>
        <dbReference type="Proteomes" id="UP001237642"/>
    </source>
</evidence>
<dbReference type="GO" id="GO:0043130">
    <property type="term" value="F:ubiquitin binding"/>
    <property type="evidence" value="ECO:0007669"/>
    <property type="project" value="InterPro"/>
</dbReference>
<dbReference type="GO" id="GO:0035091">
    <property type="term" value="F:phosphatidylinositol binding"/>
    <property type="evidence" value="ECO:0007669"/>
    <property type="project" value="InterPro"/>
</dbReference>
<dbReference type="SUPFAM" id="SSF89009">
    <property type="entry name" value="GAT-like domain"/>
    <property type="match status" value="1"/>
</dbReference>
<dbReference type="PANTHER" id="PTHR46646:SF5">
    <property type="entry name" value="TOM1-LIKE PROTEIN 2"/>
    <property type="match status" value="1"/>
</dbReference>